<organism evidence="2 3">
    <name type="scientific">Kitasatospora kazusensis</name>
    <dbReference type="NCBI Taxonomy" id="407974"/>
    <lineage>
        <taxon>Bacteria</taxon>
        <taxon>Bacillati</taxon>
        <taxon>Actinomycetota</taxon>
        <taxon>Actinomycetes</taxon>
        <taxon>Kitasatosporales</taxon>
        <taxon>Streptomycetaceae</taxon>
        <taxon>Kitasatospora</taxon>
    </lineage>
</organism>
<dbReference type="SUPFAM" id="SSF55298">
    <property type="entry name" value="YjgF-like"/>
    <property type="match status" value="1"/>
</dbReference>
<evidence type="ECO:0000256" key="1">
    <source>
        <dbReference type="ARBA" id="ARBA00010552"/>
    </source>
</evidence>
<dbReference type="CDD" id="cd00448">
    <property type="entry name" value="YjgF_YER057c_UK114_family"/>
    <property type="match status" value="1"/>
</dbReference>
<protein>
    <submittedName>
        <fullName evidence="2">RidA family protein</fullName>
    </submittedName>
</protein>
<keyword evidence="3" id="KW-1185">Reference proteome</keyword>
<gene>
    <name evidence="2" type="ORF">GCM10009760_57490</name>
</gene>
<dbReference type="InterPro" id="IPR006175">
    <property type="entry name" value="YjgF/YER057c/UK114"/>
</dbReference>
<dbReference type="InterPro" id="IPR035959">
    <property type="entry name" value="RutC-like_sf"/>
</dbReference>
<dbReference type="Pfam" id="PF01042">
    <property type="entry name" value="Ribonuc_L-PSP"/>
    <property type="match status" value="1"/>
</dbReference>
<dbReference type="PANTHER" id="PTHR11803">
    <property type="entry name" value="2-IMINOBUTANOATE/2-IMINOPROPANOATE DEAMINASE RIDA"/>
    <property type="match status" value="1"/>
</dbReference>
<reference evidence="3" key="1">
    <citation type="journal article" date="2019" name="Int. J. Syst. Evol. Microbiol.">
        <title>The Global Catalogue of Microorganisms (GCM) 10K type strain sequencing project: providing services to taxonomists for standard genome sequencing and annotation.</title>
        <authorList>
            <consortium name="The Broad Institute Genomics Platform"/>
            <consortium name="The Broad Institute Genome Sequencing Center for Infectious Disease"/>
            <person name="Wu L."/>
            <person name="Ma J."/>
        </authorList>
    </citation>
    <scope>NUCLEOTIDE SEQUENCE [LARGE SCALE GENOMIC DNA]</scope>
    <source>
        <strain evidence="3">JCM 14560</strain>
    </source>
</reference>
<comment type="caution">
    <text evidence="2">The sequence shown here is derived from an EMBL/GenBank/DDBJ whole genome shotgun (WGS) entry which is preliminary data.</text>
</comment>
<dbReference type="PANTHER" id="PTHR11803:SF58">
    <property type="entry name" value="PROTEIN HMF1-RELATED"/>
    <property type="match status" value="1"/>
</dbReference>
<sequence>MMITAPTPFDLRGNLVQEHHIRPDGMPPVNGYSHVVVFSGRTVAVSGQLPLDRDGQVVGVDDPEAQITQVFENLVTALASAGAGMEHVVKLTVYLTDLADLPFFRQVRDRYLPVERPPASSLVQVSALVHPACRVEIDALAAV</sequence>
<evidence type="ECO:0000313" key="2">
    <source>
        <dbReference type="EMBL" id="GAA2156480.1"/>
    </source>
</evidence>
<dbReference type="Gene3D" id="3.30.1330.40">
    <property type="entry name" value="RutC-like"/>
    <property type="match status" value="1"/>
</dbReference>
<proteinExistence type="inferred from homology"/>
<dbReference type="Proteomes" id="UP001422759">
    <property type="component" value="Unassembled WGS sequence"/>
</dbReference>
<comment type="similarity">
    <text evidence="1">Belongs to the RutC family.</text>
</comment>
<accession>A0ABP5LYW4</accession>
<name>A0ABP5LYW4_9ACTN</name>
<evidence type="ECO:0000313" key="3">
    <source>
        <dbReference type="Proteomes" id="UP001422759"/>
    </source>
</evidence>
<dbReference type="EMBL" id="BAAANT010000052">
    <property type="protein sequence ID" value="GAA2156480.1"/>
    <property type="molecule type" value="Genomic_DNA"/>
</dbReference>